<dbReference type="Proteomes" id="UP000253664">
    <property type="component" value="Unassembled WGS sequence"/>
</dbReference>
<keyword evidence="3" id="KW-1185">Reference proteome</keyword>
<organism evidence="2 3">
    <name type="scientific">Ophiocordyceps polyrhachis-furcata BCC 54312</name>
    <dbReference type="NCBI Taxonomy" id="1330021"/>
    <lineage>
        <taxon>Eukaryota</taxon>
        <taxon>Fungi</taxon>
        <taxon>Dikarya</taxon>
        <taxon>Ascomycota</taxon>
        <taxon>Pezizomycotina</taxon>
        <taxon>Sordariomycetes</taxon>
        <taxon>Hypocreomycetidae</taxon>
        <taxon>Hypocreales</taxon>
        <taxon>Ophiocordycipitaceae</taxon>
        <taxon>Ophiocordyceps</taxon>
    </lineage>
</organism>
<name>A0A367LSQ1_9HYPO</name>
<reference evidence="2 3" key="1">
    <citation type="journal article" date="2015" name="BMC Genomics">
        <title>Insights from the genome of Ophiocordyceps polyrhachis-furcata to pathogenicity and host specificity in insect fungi.</title>
        <authorList>
            <person name="Wichadakul D."/>
            <person name="Kobmoo N."/>
            <person name="Ingsriswang S."/>
            <person name="Tangphatsornruang S."/>
            <person name="Chantasingh D."/>
            <person name="Luangsa-ard J.J."/>
            <person name="Eurwilaichitr L."/>
        </authorList>
    </citation>
    <scope>NUCLEOTIDE SEQUENCE [LARGE SCALE GENOMIC DNA]</scope>
    <source>
        <strain evidence="2 3">BCC 54312</strain>
    </source>
</reference>
<dbReference type="EMBL" id="LKCN02000001">
    <property type="protein sequence ID" value="RCI17438.1"/>
    <property type="molecule type" value="Genomic_DNA"/>
</dbReference>
<protein>
    <submittedName>
        <fullName evidence="2">Uncharacterized protein</fullName>
    </submittedName>
</protein>
<evidence type="ECO:0000313" key="3">
    <source>
        <dbReference type="Proteomes" id="UP000253664"/>
    </source>
</evidence>
<sequence length="126" mass="13837">MPLMMGLTKAASRRTTNSKPSAETRVTYLLISGVCIVSMCRSRCDKRLLFISPSYQYLSQSLSSPPRHSFPSLSSPPSPRPSRRGKKGKDADGKKHPRHPLISSRSLGSIPFHSIPFLSISLLALS</sequence>
<comment type="caution">
    <text evidence="2">The sequence shown here is derived from an EMBL/GenBank/DDBJ whole genome shotgun (WGS) entry which is preliminary data.</text>
</comment>
<accession>A0A367LSQ1</accession>
<feature type="compositionally biased region" description="Low complexity" evidence="1">
    <location>
        <begin position="59"/>
        <end position="73"/>
    </location>
</feature>
<dbReference type="AlphaFoldDB" id="A0A367LSQ1"/>
<gene>
    <name evidence="2" type="ORF">L249_2429</name>
</gene>
<feature type="region of interest" description="Disordered" evidence="1">
    <location>
        <begin position="59"/>
        <end position="109"/>
    </location>
</feature>
<evidence type="ECO:0000256" key="1">
    <source>
        <dbReference type="SAM" id="MobiDB-lite"/>
    </source>
</evidence>
<evidence type="ECO:0000313" key="2">
    <source>
        <dbReference type="EMBL" id="RCI17438.1"/>
    </source>
</evidence>
<proteinExistence type="predicted"/>